<proteinExistence type="predicted"/>
<evidence type="ECO:0000259" key="3">
    <source>
        <dbReference type="Pfam" id="PF07338"/>
    </source>
</evidence>
<evidence type="ECO:0000313" key="5">
    <source>
        <dbReference type="Proteomes" id="UP000245138"/>
    </source>
</evidence>
<dbReference type="Pfam" id="PF07338">
    <property type="entry name" value="YdgH_BhsA-like"/>
    <property type="match status" value="1"/>
</dbReference>
<keyword evidence="1 2" id="KW-0732">Signal</keyword>
<organism evidence="4 5">
    <name type="scientific">Brenneria roseae subsp. americana</name>
    <dbReference type="NCBI Taxonomy" id="1508507"/>
    <lineage>
        <taxon>Bacteria</taxon>
        <taxon>Pseudomonadati</taxon>
        <taxon>Pseudomonadota</taxon>
        <taxon>Gammaproteobacteria</taxon>
        <taxon>Enterobacterales</taxon>
        <taxon>Pectobacteriaceae</taxon>
        <taxon>Brenneria</taxon>
    </lineage>
</organism>
<feature type="chain" id="PRO_5015500903" evidence="2">
    <location>
        <begin position="21"/>
        <end position="103"/>
    </location>
</feature>
<name>A0A2U1U2D5_9GAMM</name>
<dbReference type="RefSeq" id="WP_109052583.1">
    <property type="nucleotide sequence ID" value="NZ_QDKJ01000001.1"/>
</dbReference>
<evidence type="ECO:0000256" key="1">
    <source>
        <dbReference type="ARBA" id="ARBA00022729"/>
    </source>
</evidence>
<dbReference type="PANTHER" id="PTHR34156:SF11">
    <property type="entry name" value="LIPOPROTEIN BSMA"/>
    <property type="match status" value="1"/>
</dbReference>
<dbReference type="InterPro" id="IPR010854">
    <property type="entry name" value="YdgH/BhsA/McbA-like_dom"/>
</dbReference>
<feature type="domain" description="YdgH/BhsA/McbA-like" evidence="3">
    <location>
        <begin position="47"/>
        <end position="103"/>
    </location>
</feature>
<dbReference type="Gene3D" id="3.30.1660.10">
    <property type="entry name" value="Flavin-binding protein dodecin"/>
    <property type="match status" value="1"/>
</dbReference>
<dbReference type="InterPro" id="IPR025543">
    <property type="entry name" value="Dodecin-like"/>
</dbReference>
<keyword evidence="5" id="KW-1185">Reference proteome</keyword>
<sequence>MNKTHLLLLPLFILMLPACQVLQGKPEPAPAPAEHAIEIRHAQSHSLEKTGTISVTVYGSPDDAERAIQQKANAYGARYYVIVTKAEENSRPGVWYARAVLYR</sequence>
<evidence type="ECO:0000256" key="2">
    <source>
        <dbReference type="SAM" id="SignalP"/>
    </source>
</evidence>
<dbReference type="InterPro" id="IPR051096">
    <property type="entry name" value="BhsA/McbA_stress_biofilm_assoc"/>
</dbReference>
<reference evidence="4 5" key="1">
    <citation type="submission" date="2018-04" db="EMBL/GenBank/DDBJ databases">
        <title>Brenneria corticis sp.nov.</title>
        <authorList>
            <person name="Li Y."/>
        </authorList>
    </citation>
    <scope>NUCLEOTIDE SEQUENCE [LARGE SCALE GENOMIC DNA]</scope>
    <source>
        <strain evidence="4 5">LMG 27715</strain>
    </source>
</reference>
<dbReference type="SUPFAM" id="SSF159871">
    <property type="entry name" value="YdgH-like"/>
    <property type="match status" value="1"/>
</dbReference>
<dbReference type="NCBIfam" id="NF011433">
    <property type="entry name" value="PRK14864.1"/>
    <property type="match status" value="1"/>
</dbReference>
<dbReference type="Proteomes" id="UP000245138">
    <property type="component" value="Unassembled WGS sequence"/>
</dbReference>
<evidence type="ECO:0000313" key="4">
    <source>
        <dbReference type="EMBL" id="PWC15821.1"/>
    </source>
</evidence>
<dbReference type="OrthoDB" id="6415092at2"/>
<dbReference type="EMBL" id="QDKJ01000001">
    <property type="protein sequence ID" value="PWC15821.1"/>
    <property type="molecule type" value="Genomic_DNA"/>
</dbReference>
<gene>
    <name evidence="4" type="ORF">B4923_01530</name>
</gene>
<protein>
    <submittedName>
        <fullName evidence="4">Biofilm peroxide resistance protein BsmA</fullName>
    </submittedName>
</protein>
<accession>A0A2U1U2D5</accession>
<feature type="signal peptide" evidence="2">
    <location>
        <begin position="1"/>
        <end position="20"/>
    </location>
</feature>
<dbReference type="AlphaFoldDB" id="A0A2U1U2D5"/>
<dbReference type="PANTHER" id="PTHR34156">
    <property type="entry name" value="OUTER MEMBRANE PROTEIN-RELATED-RELATED"/>
    <property type="match status" value="1"/>
</dbReference>
<dbReference type="InterPro" id="IPR036275">
    <property type="entry name" value="YdgH-like_sf"/>
</dbReference>
<comment type="caution">
    <text evidence="4">The sequence shown here is derived from an EMBL/GenBank/DDBJ whole genome shotgun (WGS) entry which is preliminary data.</text>
</comment>